<name>A0A381YEU7_9ZZZZ</name>
<dbReference type="EMBL" id="UINC01018078">
    <property type="protein sequence ID" value="SVA75589.1"/>
    <property type="molecule type" value="Genomic_DNA"/>
</dbReference>
<gene>
    <name evidence="2" type="ORF">METZ01_LOCUS128443</name>
</gene>
<reference evidence="2" key="1">
    <citation type="submission" date="2018-05" db="EMBL/GenBank/DDBJ databases">
        <authorList>
            <person name="Lanie J.A."/>
            <person name="Ng W.-L."/>
            <person name="Kazmierczak K.M."/>
            <person name="Andrzejewski T.M."/>
            <person name="Davidsen T.M."/>
            <person name="Wayne K.J."/>
            <person name="Tettelin H."/>
            <person name="Glass J.I."/>
            <person name="Rusch D."/>
            <person name="Podicherti R."/>
            <person name="Tsui H.-C.T."/>
            <person name="Winkler M.E."/>
        </authorList>
    </citation>
    <scope>NUCLEOTIDE SEQUENCE</scope>
</reference>
<accession>A0A381YEU7</accession>
<protein>
    <submittedName>
        <fullName evidence="2">Uncharacterized protein</fullName>
    </submittedName>
</protein>
<sequence>VRAAGGDGNEYAGMSSDKHGEIPCRRKSKVS</sequence>
<dbReference type="AlphaFoldDB" id="A0A381YEU7"/>
<feature type="region of interest" description="Disordered" evidence="1">
    <location>
        <begin position="1"/>
        <end position="31"/>
    </location>
</feature>
<proteinExistence type="predicted"/>
<organism evidence="2">
    <name type="scientific">marine metagenome</name>
    <dbReference type="NCBI Taxonomy" id="408172"/>
    <lineage>
        <taxon>unclassified sequences</taxon>
        <taxon>metagenomes</taxon>
        <taxon>ecological metagenomes</taxon>
    </lineage>
</organism>
<feature type="non-terminal residue" evidence="2">
    <location>
        <position position="1"/>
    </location>
</feature>
<evidence type="ECO:0000256" key="1">
    <source>
        <dbReference type="SAM" id="MobiDB-lite"/>
    </source>
</evidence>
<evidence type="ECO:0000313" key="2">
    <source>
        <dbReference type="EMBL" id="SVA75589.1"/>
    </source>
</evidence>